<name>A0A9W9YXK6_9CNID</name>
<protein>
    <submittedName>
        <fullName evidence="4">Protein unc-80</fullName>
    </submittedName>
</protein>
<feature type="compositionally biased region" description="Basic residues" evidence="1">
    <location>
        <begin position="636"/>
        <end position="645"/>
    </location>
</feature>
<dbReference type="GO" id="GO:0055080">
    <property type="term" value="P:monoatomic cation homeostasis"/>
    <property type="evidence" value="ECO:0007669"/>
    <property type="project" value="TreeGrafter"/>
</dbReference>
<organism evidence="4 5">
    <name type="scientific">Desmophyllum pertusum</name>
    <dbReference type="NCBI Taxonomy" id="174260"/>
    <lineage>
        <taxon>Eukaryota</taxon>
        <taxon>Metazoa</taxon>
        <taxon>Cnidaria</taxon>
        <taxon>Anthozoa</taxon>
        <taxon>Hexacorallia</taxon>
        <taxon>Scleractinia</taxon>
        <taxon>Caryophylliina</taxon>
        <taxon>Caryophylliidae</taxon>
        <taxon>Desmophyllum</taxon>
    </lineage>
</organism>
<feature type="compositionally biased region" description="Low complexity" evidence="1">
    <location>
        <begin position="179"/>
        <end position="194"/>
    </location>
</feature>
<feature type="compositionally biased region" description="Basic and acidic residues" evidence="1">
    <location>
        <begin position="962"/>
        <end position="979"/>
    </location>
</feature>
<proteinExistence type="predicted"/>
<feature type="compositionally biased region" description="Polar residues" evidence="1">
    <location>
        <begin position="934"/>
        <end position="951"/>
    </location>
</feature>
<feature type="compositionally biased region" description="Basic and acidic residues" evidence="1">
    <location>
        <begin position="1130"/>
        <end position="1139"/>
    </location>
</feature>
<dbReference type="PANTHER" id="PTHR31781:SF1">
    <property type="entry name" value="PROTEIN UNC-80 HOMOLOG"/>
    <property type="match status" value="1"/>
</dbReference>
<evidence type="ECO:0000259" key="2">
    <source>
        <dbReference type="Pfam" id="PF19424"/>
    </source>
</evidence>
<evidence type="ECO:0000313" key="4">
    <source>
        <dbReference type="EMBL" id="KAJ7369624.1"/>
    </source>
</evidence>
<feature type="region of interest" description="Disordered" evidence="1">
    <location>
        <begin position="616"/>
        <end position="645"/>
    </location>
</feature>
<feature type="compositionally biased region" description="Low complexity" evidence="1">
    <location>
        <begin position="565"/>
        <end position="575"/>
    </location>
</feature>
<dbReference type="InterPro" id="IPR046460">
    <property type="entry name" value="UNC80_C"/>
</dbReference>
<dbReference type="GO" id="GO:0034703">
    <property type="term" value="C:cation channel complex"/>
    <property type="evidence" value="ECO:0007669"/>
    <property type="project" value="TreeGrafter"/>
</dbReference>
<feature type="compositionally biased region" description="Basic and acidic residues" evidence="1">
    <location>
        <begin position="1101"/>
        <end position="1110"/>
    </location>
</feature>
<gene>
    <name evidence="4" type="primary">UNC80_2</name>
    <name evidence="4" type="ORF">OS493_037574</name>
</gene>
<dbReference type="GO" id="GO:0030424">
    <property type="term" value="C:axon"/>
    <property type="evidence" value="ECO:0007669"/>
    <property type="project" value="TreeGrafter"/>
</dbReference>
<feature type="region of interest" description="Disordered" evidence="1">
    <location>
        <begin position="178"/>
        <end position="197"/>
    </location>
</feature>
<reference evidence="4" key="1">
    <citation type="submission" date="2023-01" db="EMBL/GenBank/DDBJ databases">
        <title>Genome assembly of the deep-sea coral Lophelia pertusa.</title>
        <authorList>
            <person name="Herrera S."/>
            <person name="Cordes E."/>
        </authorList>
    </citation>
    <scope>NUCLEOTIDE SEQUENCE</scope>
    <source>
        <strain evidence="4">USNM1676648</strain>
        <tissue evidence="4">Polyp</tissue>
    </source>
</reference>
<evidence type="ECO:0000259" key="3">
    <source>
        <dbReference type="Pfam" id="PF20262"/>
    </source>
</evidence>
<dbReference type="InterPro" id="IPR045852">
    <property type="entry name" value="UNC80_central"/>
</dbReference>
<feature type="domain" description="Protein UNC80 C-terminal" evidence="3">
    <location>
        <begin position="1369"/>
        <end position="1634"/>
    </location>
</feature>
<dbReference type="GO" id="GO:0005261">
    <property type="term" value="F:monoatomic cation channel activity"/>
    <property type="evidence" value="ECO:0007669"/>
    <property type="project" value="TreeGrafter"/>
</dbReference>
<feature type="region of interest" description="Disordered" evidence="1">
    <location>
        <begin position="1100"/>
        <end position="1139"/>
    </location>
</feature>
<feature type="region of interest" description="Disordered" evidence="1">
    <location>
        <begin position="565"/>
        <end position="589"/>
    </location>
</feature>
<evidence type="ECO:0000256" key="1">
    <source>
        <dbReference type="SAM" id="MobiDB-lite"/>
    </source>
</evidence>
<feature type="domain" description="Protein UNC80 C-terminal" evidence="3">
    <location>
        <begin position="1635"/>
        <end position="1713"/>
    </location>
</feature>
<accession>A0A9W9YXK6</accession>
<sequence>MYMGRVLTAVASPTGSDDDSQDLGDTGTFQNTKVYIKPSNTLHVTSVSKEGTNKQNDSGPFLDEAKADEIGPQNSNLINYTSSNVSTNSFTSETPLEVNPVEASNSIFPCPGEIASSTVPEQAVAGPGQISNQQLNSSSGAFESMVSYECEVQYSQTESGTTSSDQLKDASLYKRLSEHASSSHASSSSVESESQPLLKPSTAMHVKPLTILGAFDSPQSINRDSFMRTDRYFVFPGAADYITTDGRLSSLMILHALNSIMRENPTSLICDATLTVLQHLVTVHENKKSKKRGSAVEVDDRTVAETQAIGFRSPHSDNVLGRLRASFYGRPPSFLNLAMGCLVSLVKALGCPLGCGEGCRGITGDRLRNLANNLLSQLLHSDEAAFKLWLHQFARLEPHEDLVDFLHALVGFCEEDQEQSDDEMVMEPKAEKRTRKKSLFTMPEGVNSVIIGGIFKILLSRVAEMNFLDLTNLTFYGELRQLLRFVKESYGGVYWKVALSGLLDSAFKETKDQGDTSKTPGQESLTRGLWTVQKRATVRTKVERSYTYKTKRKFLQKFGRVTMESSESSTSLTQSPKVPASVDSNSLETALSPRSKRKIFTLGTWRKQKAVGTPYDSVEDLLDPSDAPPEQQSSSARRKLLKSKSSTRKKLDDVFPISRKGDGMLSSFNEPSLPIDIVVHEFETKPVDVDALRAGMVRFRFLLHGGQPGSVPDPKILASMLDLEAPAVSRACLLLECCILVNKCNQGEWPQWLRGSLPSLAHRRGGHSPTTASPFMFAQRRNLVAMHEAGVLFRAWGVALGKKLEQVLAKKRRKLLPSIEEEGVKPTLTDVDDLEEDFLDEATLNDSVKTCPYPLLMIACQLLLEITAFLRESHGLYSVNKPASRPLHRFVAPRRRQSANIHRRSTAFSPEVHQRRLSSLIGGGGERIRRASMMSQTSLQTDFPSSPSKTLQEPPMITVSGTDHEARKERRDSASERSRNRQSLYYPRVSTQHSPKTAQRVAKHSAIGGEGESVRYRSKSTRCDAKHLSVDALMLDEDDESDDEDPSVNLPWLSAVIQLNSSTAFLCDHQGVCPVNCHQRQSRSCTRMVKALKTVYSSVSKQDKNADKQMSRGRSSPLISAPQVGSVEQTSKKNKEDKEMTQYISSSIASLTHCPFSVIAKAGTVINTTHLMDTLPVVWELLLDEDQQLVSSAAAVFLLTGIRLRDTVEQMLHKELICSDANERVKSLQRFEVLWQSRYHAWPRLEEGARVILKVPPPKIDFTLPSPTVGMPSSHPPDCPWDARLILEEQQDKKNQDKKKIRDSGSALKKQQERSEFLLRAVPVSMEATVGVNVAEDEKEKCARIDVWRYHLEATENSEDLTEGDGGESQQVEAELWPQAVSSAIPDIIKMMDDVLVDSDKIAVMEVARRLVWRCLVDDPVLFFRTILEQLTKKDKQEEHIALLRKLLLYITDLPQTSSRFLINNLIGVAMFYARTNKPGSQDSLALILSLLWQNALRISSNVPGAKKLCVILPDQDNNEEDEKDQEKTKETVPVHDEMTFSKVLEAFKSRFPDNGEGRELYLTDKKSDQILEERDHVRDVYTHRKGFPSPLLLLEYLDQEFAFNKRQAQAFTTKIAEIGRVLLTSSILNALPNQELAALDVIHKSVWVKLITSLFQCMSTDFPWSSADLNLFLNVINGAILLHCEDGALLRLCLASFINIAVHFSHIFASDG</sequence>
<comment type="caution">
    <text evidence="4">The sequence shown here is derived from an EMBL/GenBank/DDBJ whole genome shotgun (WGS) entry which is preliminary data.</text>
</comment>
<feature type="region of interest" description="Disordered" evidence="1">
    <location>
        <begin position="934"/>
        <end position="999"/>
    </location>
</feature>
<keyword evidence="5" id="KW-1185">Reference proteome</keyword>
<dbReference type="OrthoDB" id="5961507at2759"/>
<feature type="region of interest" description="Disordered" evidence="1">
    <location>
        <begin position="46"/>
        <end position="66"/>
    </location>
</feature>
<feature type="compositionally biased region" description="Polar residues" evidence="1">
    <location>
        <begin position="46"/>
        <end position="58"/>
    </location>
</feature>
<dbReference type="Pfam" id="PF20262">
    <property type="entry name" value="UNC80_C"/>
    <property type="match status" value="2"/>
</dbReference>
<evidence type="ECO:0000313" key="5">
    <source>
        <dbReference type="Proteomes" id="UP001163046"/>
    </source>
</evidence>
<dbReference type="EMBL" id="MU826898">
    <property type="protein sequence ID" value="KAJ7369624.1"/>
    <property type="molecule type" value="Genomic_DNA"/>
</dbReference>
<dbReference type="Proteomes" id="UP001163046">
    <property type="component" value="Unassembled WGS sequence"/>
</dbReference>
<dbReference type="PANTHER" id="PTHR31781">
    <property type="entry name" value="UNC80"/>
    <property type="match status" value="1"/>
</dbReference>
<feature type="domain" description="Protein UNC80 central region" evidence="2">
    <location>
        <begin position="685"/>
        <end position="1322"/>
    </location>
</feature>
<dbReference type="Pfam" id="PF19424">
    <property type="entry name" value="UNC80"/>
    <property type="match status" value="1"/>
</dbReference>